<evidence type="ECO:0000256" key="2">
    <source>
        <dbReference type="ARBA" id="ARBA00007400"/>
    </source>
</evidence>
<dbReference type="GO" id="GO:0016413">
    <property type="term" value="F:O-acetyltransferase activity"/>
    <property type="evidence" value="ECO:0007669"/>
    <property type="project" value="TreeGrafter"/>
</dbReference>
<evidence type="ECO:0000256" key="3">
    <source>
        <dbReference type="ARBA" id="ARBA00022475"/>
    </source>
</evidence>
<sequence>MERETVNQMQGNRLSEIDLVRAIAIIGVLAVHATSFSTVEMLAYPNSFPVYNFINIFLKFGTPVFIFLSSFVLFLNYYHRPISKDTILIFYKKRWVHIIIPYLVFSTIYYLLVYFTRDAADLPSSFLFDFAYKIGTGTAYSHLYFVFISIQFYLLFPFALWSLQKWPRLLPWIIPLGLLLQWLFFGLDQQIDIPNVGSWAFSYISFYLLGAYWGVRYPAIKQWSAARLQGSMPRLRLLAIAACWFVWLLVGLWHASVWFDLRMHTIVRPLYVYTVLWNMYTLLSALLFLWAAAMILNRYRPDRLWLAKLRELGSLSFGIYLIHPLFLAAYRVVRSGVASETSLHLWYAGGFLLALLASWASVWFAHRYLPALSGLLFGKNELRALRRDAAKSNTAATGT</sequence>
<evidence type="ECO:0000256" key="5">
    <source>
        <dbReference type="ARBA" id="ARBA00022989"/>
    </source>
</evidence>
<keyword evidence="3" id="KW-1003">Cell membrane</keyword>
<feature type="transmembrane region" description="Helical" evidence="7">
    <location>
        <begin position="235"/>
        <end position="255"/>
    </location>
</feature>
<feature type="transmembrane region" description="Helical" evidence="7">
    <location>
        <begin position="95"/>
        <end position="115"/>
    </location>
</feature>
<dbReference type="EMBL" id="QXQB01000002">
    <property type="protein sequence ID" value="RJX39740.1"/>
    <property type="molecule type" value="Genomic_DNA"/>
</dbReference>
<evidence type="ECO:0000313" key="9">
    <source>
        <dbReference type="EMBL" id="RJX39740.1"/>
    </source>
</evidence>
<organism evidence="9 10">
    <name type="scientific">Paenibacillus pinisoli</name>
    <dbReference type="NCBI Taxonomy" id="1276110"/>
    <lineage>
        <taxon>Bacteria</taxon>
        <taxon>Bacillati</taxon>
        <taxon>Bacillota</taxon>
        <taxon>Bacilli</taxon>
        <taxon>Bacillales</taxon>
        <taxon>Paenibacillaceae</taxon>
        <taxon>Paenibacillus</taxon>
    </lineage>
</organism>
<keyword evidence="10" id="KW-1185">Reference proteome</keyword>
<protein>
    <submittedName>
        <fullName evidence="9">Acyltransferase</fullName>
    </submittedName>
</protein>
<gene>
    <name evidence="9" type="ORF">D3P09_10085</name>
</gene>
<evidence type="ECO:0000256" key="6">
    <source>
        <dbReference type="ARBA" id="ARBA00023136"/>
    </source>
</evidence>
<comment type="similarity">
    <text evidence="2">Belongs to the acyltransferase 3 family.</text>
</comment>
<dbReference type="PANTHER" id="PTHR40074:SF2">
    <property type="entry name" value="O-ACETYLTRANSFERASE WECH"/>
    <property type="match status" value="1"/>
</dbReference>
<keyword evidence="5 7" id="KW-1133">Transmembrane helix</keyword>
<feature type="transmembrane region" description="Helical" evidence="7">
    <location>
        <begin position="20"/>
        <end position="44"/>
    </location>
</feature>
<dbReference type="Proteomes" id="UP000267798">
    <property type="component" value="Unassembled WGS sequence"/>
</dbReference>
<accession>A0A3A6PHJ1</accession>
<feature type="transmembrane region" description="Helical" evidence="7">
    <location>
        <begin position="345"/>
        <end position="365"/>
    </location>
</feature>
<dbReference type="GO" id="GO:0009246">
    <property type="term" value="P:enterobacterial common antigen biosynthetic process"/>
    <property type="evidence" value="ECO:0007669"/>
    <property type="project" value="TreeGrafter"/>
</dbReference>
<evidence type="ECO:0000313" key="10">
    <source>
        <dbReference type="Proteomes" id="UP000267798"/>
    </source>
</evidence>
<evidence type="ECO:0000256" key="1">
    <source>
        <dbReference type="ARBA" id="ARBA00004651"/>
    </source>
</evidence>
<feature type="transmembrane region" description="Helical" evidence="7">
    <location>
        <begin position="56"/>
        <end position="75"/>
    </location>
</feature>
<dbReference type="OrthoDB" id="65129at2"/>
<evidence type="ECO:0000256" key="7">
    <source>
        <dbReference type="SAM" id="Phobius"/>
    </source>
</evidence>
<dbReference type="PANTHER" id="PTHR40074">
    <property type="entry name" value="O-ACETYLTRANSFERASE WECH"/>
    <property type="match status" value="1"/>
</dbReference>
<dbReference type="GO" id="GO:0005886">
    <property type="term" value="C:plasma membrane"/>
    <property type="evidence" value="ECO:0007669"/>
    <property type="project" value="UniProtKB-SubCell"/>
</dbReference>
<feature type="transmembrane region" description="Helical" evidence="7">
    <location>
        <begin position="199"/>
        <end position="215"/>
    </location>
</feature>
<evidence type="ECO:0000259" key="8">
    <source>
        <dbReference type="Pfam" id="PF01757"/>
    </source>
</evidence>
<dbReference type="RefSeq" id="WP_120109466.1">
    <property type="nucleotide sequence ID" value="NZ_QXQB01000002.1"/>
</dbReference>
<keyword evidence="9" id="KW-0012">Acyltransferase</keyword>
<evidence type="ECO:0000256" key="4">
    <source>
        <dbReference type="ARBA" id="ARBA00022692"/>
    </source>
</evidence>
<comment type="caution">
    <text evidence="9">The sequence shown here is derived from an EMBL/GenBank/DDBJ whole genome shotgun (WGS) entry which is preliminary data.</text>
</comment>
<feature type="domain" description="Acyltransferase 3" evidence="8">
    <location>
        <begin position="16"/>
        <end position="361"/>
    </location>
</feature>
<keyword evidence="4 7" id="KW-0812">Transmembrane</keyword>
<feature type="transmembrane region" description="Helical" evidence="7">
    <location>
        <begin position="142"/>
        <end position="162"/>
    </location>
</feature>
<dbReference type="Pfam" id="PF01757">
    <property type="entry name" value="Acyl_transf_3"/>
    <property type="match status" value="1"/>
</dbReference>
<comment type="subcellular location">
    <subcellularLocation>
        <location evidence="1">Cell membrane</location>
        <topology evidence="1">Multi-pass membrane protein</topology>
    </subcellularLocation>
</comment>
<keyword evidence="6 7" id="KW-0472">Membrane</keyword>
<feature type="transmembrane region" description="Helical" evidence="7">
    <location>
        <begin position="317"/>
        <end position="333"/>
    </location>
</feature>
<name>A0A3A6PHJ1_9BACL</name>
<dbReference type="AlphaFoldDB" id="A0A3A6PHJ1"/>
<feature type="transmembrane region" description="Helical" evidence="7">
    <location>
        <begin position="275"/>
        <end position="296"/>
    </location>
</feature>
<feature type="transmembrane region" description="Helical" evidence="7">
    <location>
        <begin position="169"/>
        <end position="187"/>
    </location>
</feature>
<keyword evidence="9" id="KW-0808">Transferase</keyword>
<proteinExistence type="inferred from homology"/>
<dbReference type="InterPro" id="IPR002656">
    <property type="entry name" value="Acyl_transf_3_dom"/>
</dbReference>
<reference evidence="9 10" key="1">
    <citation type="submission" date="2018-09" db="EMBL/GenBank/DDBJ databases">
        <title>Paenibacillus aracenensis nov. sp. isolated from a cave in southern Spain.</title>
        <authorList>
            <person name="Jurado V."/>
            <person name="Gutierrez-Patricio S."/>
            <person name="Gonzalez-Pimentel J.L."/>
            <person name="Miller A.Z."/>
            <person name="Laiz L."/>
            <person name="Saiz-Jimenez C."/>
        </authorList>
    </citation>
    <scope>NUCLEOTIDE SEQUENCE [LARGE SCALE GENOMIC DNA]</scope>
    <source>
        <strain evidence="9 10">JCM 19203</strain>
    </source>
</reference>